<feature type="region of interest" description="Disordered" evidence="1">
    <location>
        <begin position="1"/>
        <end position="62"/>
    </location>
</feature>
<protein>
    <recommendedName>
        <fullName evidence="4">Pentatricopeptide repeat-containing protein</fullName>
    </recommendedName>
</protein>
<proteinExistence type="predicted"/>
<sequence length="124" mass="13822">LEGSGRGQSKSDGMPNLVLQPAAQQQRQQQQQQQRPQQQQQRPLARTRADGKSPESPVYNASTSWVASLAGLREVQKAGRVPRRVDYSRTISACAKVQRWARAVSLLVEMRTRGSETDTISYNS</sequence>
<comment type="caution">
    <text evidence="2">The sequence shown here is derived from an EMBL/GenBank/DDBJ whole genome shotgun (WGS) entry which is preliminary data.</text>
</comment>
<organism evidence="2 3">
    <name type="scientific">Polarella glacialis</name>
    <name type="common">Dinoflagellate</name>
    <dbReference type="NCBI Taxonomy" id="89957"/>
    <lineage>
        <taxon>Eukaryota</taxon>
        <taxon>Sar</taxon>
        <taxon>Alveolata</taxon>
        <taxon>Dinophyceae</taxon>
        <taxon>Suessiales</taxon>
        <taxon>Suessiaceae</taxon>
        <taxon>Polarella</taxon>
    </lineage>
</organism>
<dbReference type="InterPro" id="IPR011990">
    <property type="entry name" value="TPR-like_helical_dom_sf"/>
</dbReference>
<dbReference type="Proteomes" id="UP000654075">
    <property type="component" value="Unassembled WGS sequence"/>
</dbReference>
<dbReference type="AlphaFoldDB" id="A0A813GYC1"/>
<feature type="non-terminal residue" evidence="2">
    <location>
        <position position="124"/>
    </location>
</feature>
<gene>
    <name evidence="2" type="ORF">PGLA1383_LOCUS46681</name>
</gene>
<feature type="non-terminal residue" evidence="2">
    <location>
        <position position="1"/>
    </location>
</feature>
<feature type="compositionally biased region" description="Low complexity" evidence="1">
    <location>
        <begin position="20"/>
        <end position="43"/>
    </location>
</feature>
<name>A0A813GYC1_POLGL</name>
<evidence type="ECO:0000313" key="3">
    <source>
        <dbReference type="Proteomes" id="UP000654075"/>
    </source>
</evidence>
<reference evidence="2" key="1">
    <citation type="submission" date="2021-02" db="EMBL/GenBank/DDBJ databases">
        <authorList>
            <person name="Dougan E. K."/>
            <person name="Rhodes N."/>
            <person name="Thang M."/>
            <person name="Chan C."/>
        </authorList>
    </citation>
    <scope>NUCLEOTIDE SEQUENCE</scope>
</reference>
<accession>A0A813GYC1</accession>
<dbReference type="Gene3D" id="1.25.40.10">
    <property type="entry name" value="Tetratricopeptide repeat domain"/>
    <property type="match status" value="1"/>
</dbReference>
<keyword evidence="3" id="KW-1185">Reference proteome</keyword>
<evidence type="ECO:0008006" key="4">
    <source>
        <dbReference type="Google" id="ProtNLM"/>
    </source>
</evidence>
<evidence type="ECO:0000313" key="2">
    <source>
        <dbReference type="EMBL" id="CAE8630296.1"/>
    </source>
</evidence>
<evidence type="ECO:0000256" key="1">
    <source>
        <dbReference type="SAM" id="MobiDB-lite"/>
    </source>
</evidence>
<dbReference type="EMBL" id="CAJNNV010029841">
    <property type="protein sequence ID" value="CAE8630296.1"/>
    <property type="molecule type" value="Genomic_DNA"/>
</dbReference>